<sequence>MEKIKKIFYVLTTTLEILLLVGAYMVNYFTHKKMGMLRHVVHKNYVWEDKYPIQTIQYIAIIALITLMLLVLILYMKRKVRLKKIVTTMSITMVILVLFFIGFILIYSAEEIRAFYYISVMLGLMTLIQIIKTFIGVIWYKN</sequence>
<dbReference type="AlphaFoldDB" id="A0A2P2BRR2"/>
<protein>
    <submittedName>
        <fullName evidence="2">Uncharacterized protein</fullName>
    </submittedName>
</protein>
<reference evidence="2 3" key="1">
    <citation type="submission" date="2014-09" db="EMBL/GenBank/DDBJ databases">
        <authorList>
            <person name="Hornung B.V."/>
        </authorList>
    </citation>
    <scope>NUCLEOTIDE SEQUENCE [LARGE SCALE GENOMIC DNA]</scope>
    <source>
        <strain evidence="2 3">FRIFI</strain>
    </source>
</reference>
<feature type="transmembrane region" description="Helical" evidence="1">
    <location>
        <begin position="115"/>
        <end position="140"/>
    </location>
</feature>
<keyword evidence="1" id="KW-0472">Membrane</keyword>
<evidence type="ECO:0000313" key="3">
    <source>
        <dbReference type="Proteomes" id="UP000245695"/>
    </source>
</evidence>
<feature type="transmembrane region" description="Helical" evidence="1">
    <location>
        <begin position="7"/>
        <end position="26"/>
    </location>
</feature>
<dbReference type="KEGG" id="rhom:FRIFI_1513"/>
<feature type="transmembrane region" description="Helical" evidence="1">
    <location>
        <begin position="88"/>
        <end position="109"/>
    </location>
</feature>
<gene>
    <name evidence="2" type="ORF">FRIFI_1513</name>
</gene>
<evidence type="ECO:0000256" key="1">
    <source>
        <dbReference type="SAM" id="Phobius"/>
    </source>
</evidence>
<keyword evidence="1" id="KW-1133">Transmembrane helix</keyword>
<keyword evidence="1" id="KW-0812">Transmembrane</keyword>
<evidence type="ECO:0000313" key="2">
    <source>
        <dbReference type="EMBL" id="CEI73047.1"/>
    </source>
</evidence>
<keyword evidence="3" id="KW-1185">Reference proteome</keyword>
<dbReference type="Proteomes" id="UP000245695">
    <property type="component" value="Chromosome 1"/>
</dbReference>
<name>A0A2P2BRR2_9FIRM</name>
<proteinExistence type="predicted"/>
<dbReference type="EMBL" id="LN650648">
    <property type="protein sequence ID" value="CEI73047.1"/>
    <property type="molecule type" value="Genomic_DNA"/>
</dbReference>
<feature type="transmembrane region" description="Helical" evidence="1">
    <location>
        <begin position="56"/>
        <end position="76"/>
    </location>
</feature>
<accession>A0A2P2BRR2</accession>
<organism evidence="2 3">
    <name type="scientific">Romboutsia hominis</name>
    <dbReference type="NCBI Taxonomy" id="1507512"/>
    <lineage>
        <taxon>Bacteria</taxon>
        <taxon>Bacillati</taxon>
        <taxon>Bacillota</taxon>
        <taxon>Clostridia</taxon>
        <taxon>Peptostreptococcales</taxon>
        <taxon>Peptostreptococcaceae</taxon>
        <taxon>Romboutsia</taxon>
    </lineage>
</organism>